<protein>
    <recommendedName>
        <fullName evidence="4">Rap1a immunity protein domain-containing protein</fullName>
    </recommendedName>
</protein>
<proteinExistence type="predicted"/>
<evidence type="ECO:0000313" key="2">
    <source>
        <dbReference type="EMBL" id="MBA4503228.1"/>
    </source>
</evidence>
<sequence>MLKYLRAGLVFGCCIASGLSYANDNEPFSVSGMDKQHLNAFYEGAGMAIATYGGMNYVDTFGKSDKDALLGYIFQQSVTPLIVEIGVFSDPAVAEIYQTGVLAAAESLSYSKPSICLKPGKFINKEAVAQAAEDKFSGAFDKKYLAIIVIGIVERMSELHPC</sequence>
<dbReference type="RefSeq" id="WP_181740792.1">
    <property type="nucleotide sequence ID" value="NZ_JACEMT010000052.1"/>
</dbReference>
<dbReference type="AlphaFoldDB" id="A0A7W1WZZ4"/>
<keyword evidence="3" id="KW-1185">Reference proteome</keyword>
<feature type="chain" id="PRO_5031289380" description="Rap1a immunity protein domain-containing protein" evidence="1">
    <location>
        <begin position="23"/>
        <end position="162"/>
    </location>
</feature>
<organism evidence="2 3">
    <name type="scientific">Marinobacterium marinum</name>
    <dbReference type="NCBI Taxonomy" id="2756129"/>
    <lineage>
        <taxon>Bacteria</taxon>
        <taxon>Pseudomonadati</taxon>
        <taxon>Pseudomonadota</taxon>
        <taxon>Gammaproteobacteria</taxon>
        <taxon>Oceanospirillales</taxon>
        <taxon>Oceanospirillaceae</taxon>
        <taxon>Marinobacterium</taxon>
    </lineage>
</organism>
<reference evidence="2 3" key="1">
    <citation type="submission" date="2020-07" db="EMBL/GenBank/DDBJ databases">
        <title>Bacterium isolated from marien macroalgae.</title>
        <authorList>
            <person name="Zhu K."/>
            <person name="Lu D."/>
            <person name="Du Z."/>
        </authorList>
    </citation>
    <scope>NUCLEOTIDE SEQUENCE [LARGE SCALE GENOMIC DNA]</scope>
    <source>
        <strain evidence="2 3">3-1745</strain>
    </source>
</reference>
<evidence type="ECO:0000256" key="1">
    <source>
        <dbReference type="SAM" id="SignalP"/>
    </source>
</evidence>
<name>A0A7W1WZZ4_9GAMM</name>
<dbReference type="EMBL" id="JACEMT010000052">
    <property type="protein sequence ID" value="MBA4503228.1"/>
    <property type="molecule type" value="Genomic_DNA"/>
</dbReference>
<evidence type="ECO:0000313" key="3">
    <source>
        <dbReference type="Proteomes" id="UP000538931"/>
    </source>
</evidence>
<comment type="caution">
    <text evidence="2">The sequence shown here is derived from an EMBL/GenBank/DDBJ whole genome shotgun (WGS) entry which is preliminary data.</text>
</comment>
<evidence type="ECO:0008006" key="4">
    <source>
        <dbReference type="Google" id="ProtNLM"/>
    </source>
</evidence>
<dbReference type="Proteomes" id="UP000538931">
    <property type="component" value="Unassembled WGS sequence"/>
</dbReference>
<gene>
    <name evidence="2" type="ORF">H1S06_12775</name>
</gene>
<keyword evidence="1" id="KW-0732">Signal</keyword>
<feature type="signal peptide" evidence="1">
    <location>
        <begin position="1"/>
        <end position="22"/>
    </location>
</feature>
<accession>A0A7W1WZZ4</accession>